<protein>
    <submittedName>
        <fullName evidence="1">Uncharacterized protein</fullName>
    </submittedName>
</protein>
<gene>
    <name evidence="1" type="ORF">FJTKL_11248</name>
</gene>
<evidence type="ECO:0000313" key="2">
    <source>
        <dbReference type="Proteomes" id="UP001600888"/>
    </source>
</evidence>
<name>A0ABR4EHR3_9PEZI</name>
<dbReference type="EMBL" id="JBAWTH010000053">
    <property type="protein sequence ID" value="KAL2281992.1"/>
    <property type="molecule type" value="Genomic_DNA"/>
</dbReference>
<reference evidence="1 2" key="1">
    <citation type="submission" date="2024-03" db="EMBL/GenBank/DDBJ databases">
        <title>A high-quality draft genome sequence of Diaporthe vaccinii, a causative agent of upright dieback and viscid rot disease in cranberry plants.</title>
        <authorList>
            <person name="Sarrasin M."/>
            <person name="Lang B.F."/>
            <person name="Burger G."/>
        </authorList>
    </citation>
    <scope>NUCLEOTIDE SEQUENCE [LARGE SCALE GENOMIC DNA]</scope>
    <source>
        <strain evidence="1 2">IS7</strain>
    </source>
</reference>
<keyword evidence="2" id="KW-1185">Reference proteome</keyword>
<sequence>MLSKLTGAHRREIAARVRVDEPLAPAPRVAGAQRATPCLPCVRSALGGRSAGSCFDVAGAPRANRCLLCSSGHKCLRLPSAVRAAARELVSLLEAEAPKKEIARARSTVRRIRIQYTKWAGIKSIQHHEVSGLWAVDEWPYRSGVYHLH</sequence>
<evidence type="ECO:0000313" key="1">
    <source>
        <dbReference type="EMBL" id="KAL2281992.1"/>
    </source>
</evidence>
<comment type="caution">
    <text evidence="1">The sequence shown here is derived from an EMBL/GenBank/DDBJ whole genome shotgun (WGS) entry which is preliminary data.</text>
</comment>
<organism evidence="1 2">
    <name type="scientific">Diaporthe vaccinii</name>
    <dbReference type="NCBI Taxonomy" id="105482"/>
    <lineage>
        <taxon>Eukaryota</taxon>
        <taxon>Fungi</taxon>
        <taxon>Dikarya</taxon>
        <taxon>Ascomycota</taxon>
        <taxon>Pezizomycotina</taxon>
        <taxon>Sordariomycetes</taxon>
        <taxon>Sordariomycetidae</taxon>
        <taxon>Diaporthales</taxon>
        <taxon>Diaporthaceae</taxon>
        <taxon>Diaporthe</taxon>
        <taxon>Diaporthe eres species complex</taxon>
    </lineage>
</organism>
<proteinExistence type="predicted"/>
<dbReference type="Proteomes" id="UP001600888">
    <property type="component" value="Unassembled WGS sequence"/>
</dbReference>
<accession>A0ABR4EHR3</accession>